<dbReference type="AlphaFoldDB" id="A0A5C0SKG9"/>
<dbReference type="InterPro" id="IPR041685">
    <property type="entry name" value="AAA_GajA/Old/RecF-like"/>
</dbReference>
<evidence type="ECO:0000259" key="1">
    <source>
        <dbReference type="Pfam" id="PF13175"/>
    </source>
</evidence>
<keyword evidence="3" id="KW-0255">Endonuclease</keyword>
<dbReference type="EMBL" id="CP041932">
    <property type="protein sequence ID" value="QEK13864.1"/>
    <property type="molecule type" value="Genomic_DNA"/>
</dbReference>
<accession>A0A5C0SKG9</accession>
<protein>
    <submittedName>
        <fullName evidence="3">ATP-dependent endonuclease</fullName>
    </submittedName>
</protein>
<dbReference type="Gene3D" id="3.40.50.300">
    <property type="entry name" value="P-loop containing nucleotide triphosphate hydrolases"/>
    <property type="match status" value="1"/>
</dbReference>
<dbReference type="Proteomes" id="UP000322631">
    <property type="component" value="Chromosome"/>
</dbReference>
<gene>
    <name evidence="3" type="ORF">FPV09_00595</name>
</gene>
<keyword evidence="4" id="KW-1185">Reference proteome</keyword>
<dbReference type="PANTHER" id="PTHR43581">
    <property type="entry name" value="ATP/GTP PHOSPHATASE"/>
    <property type="match status" value="1"/>
</dbReference>
<feature type="domain" description="Endonuclease GajA/Old nuclease/RecF-like AAA" evidence="1">
    <location>
        <begin position="37"/>
        <end position="351"/>
    </location>
</feature>
<dbReference type="InterPro" id="IPR027417">
    <property type="entry name" value="P-loop_NTPase"/>
</dbReference>
<dbReference type="GO" id="GO:0004519">
    <property type="term" value="F:endonuclease activity"/>
    <property type="evidence" value="ECO:0007669"/>
    <property type="project" value="UniProtKB-KW"/>
</dbReference>
<evidence type="ECO:0000313" key="3">
    <source>
        <dbReference type="EMBL" id="QEK13864.1"/>
    </source>
</evidence>
<dbReference type="CDD" id="cd01026">
    <property type="entry name" value="TOPRIM_OLD"/>
    <property type="match status" value="1"/>
</dbReference>
<proteinExistence type="predicted"/>
<organism evidence="3 4">
    <name type="scientific">Thermococcus aciditolerans</name>
    <dbReference type="NCBI Taxonomy" id="2598455"/>
    <lineage>
        <taxon>Archaea</taxon>
        <taxon>Methanobacteriati</taxon>
        <taxon>Methanobacteriota</taxon>
        <taxon>Thermococci</taxon>
        <taxon>Thermococcales</taxon>
        <taxon>Thermococcaceae</taxon>
        <taxon>Thermococcus</taxon>
    </lineage>
</organism>
<dbReference type="SUPFAM" id="SSF52540">
    <property type="entry name" value="P-loop containing nucleoside triphosphate hydrolases"/>
    <property type="match status" value="1"/>
</dbReference>
<dbReference type="Pfam" id="PF13175">
    <property type="entry name" value="AAA_15"/>
    <property type="match status" value="1"/>
</dbReference>
<dbReference type="KEGG" id="them:FPV09_00595"/>
<dbReference type="InterPro" id="IPR051396">
    <property type="entry name" value="Bact_Antivir_Def_Nuclease"/>
</dbReference>
<keyword evidence="3" id="KW-0540">Nuclease</keyword>
<evidence type="ECO:0000313" key="4">
    <source>
        <dbReference type="Proteomes" id="UP000322631"/>
    </source>
</evidence>
<dbReference type="PANTHER" id="PTHR43581:SF4">
    <property type="entry name" value="ATP_GTP PHOSPHATASE"/>
    <property type="match status" value="1"/>
</dbReference>
<dbReference type="Pfam" id="PF20469">
    <property type="entry name" value="OLD-like_TOPRIM"/>
    <property type="match status" value="1"/>
</dbReference>
<dbReference type="InterPro" id="IPR034139">
    <property type="entry name" value="TOPRIM_OLD"/>
</dbReference>
<reference evidence="3 4" key="1">
    <citation type="submission" date="2019-07" db="EMBL/GenBank/DDBJ databases">
        <title>Complete genome of Thermococcus acidophilus.</title>
        <authorList>
            <person name="Li X."/>
        </authorList>
    </citation>
    <scope>NUCLEOTIDE SEQUENCE [LARGE SCALE GENOMIC DNA]</scope>
    <source>
        <strain evidence="3 4">SY113</strain>
    </source>
</reference>
<keyword evidence="3" id="KW-0378">Hydrolase</keyword>
<evidence type="ECO:0000259" key="2">
    <source>
        <dbReference type="Pfam" id="PF20469"/>
    </source>
</evidence>
<name>A0A5C0SKG9_9EURY</name>
<feature type="domain" description="OLD protein-like TOPRIM" evidence="2">
    <location>
        <begin position="392"/>
        <end position="457"/>
    </location>
</feature>
<sequence>MWCGSMRQLTLDSWVSLNFKGEEMMSGKDDPKLELIGIKVENYRSYRRFPEDEDYLKLGQFTTFIGKNDVGKSNLLRAIDIVLDNKGISKDDLHKGQKVSCEITLFFKVPYEFKGILEEKFQQDYNGDDVISISKKFEWNNERFDGRGKYYLNFDKKLTGESLRFIQSLLPDVLLIPAVKNVEDELKFGRDTLISKLLLPIIERTSQEKAQTESVADLKRRLTEAIKRETRSLRRDLKKELSKMWSDIEDVTIEVPELKLEKAFTPVIKVKDKYTGKETPITYRGSGMQRYFILSLLEIYREQKIGRGYVLLFEEPEIYLHIGAQKKLCNILQEFAKEGQVIISTHSSVFVNGGDLSRSYLLVKENGETKLRKFSGSRDILEELGISPSDLFLTDGILFVEGPSDREILEIFAKALFPQWDEYNIAIVPIGGSNIRHQDPAILTKINPNIAVILDSDLRDESSELSPKKKELQEKFKQHGIPVYFWKKNGKIIRTIENLFTKAAINEAFSEINLQSEIGPYDDVPLIVGRELVKIEAAHDPNFDTSKLNEDKFCRERYSKIKHGRKIAKKMVELNMIPADVKELLEDILDGFGIDTG</sequence>